<dbReference type="AlphaFoldDB" id="A0A8T2BGX5"/>
<feature type="domain" description="HMA" evidence="6">
    <location>
        <begin position="1"/>
        <end position="68"/>
    </location>
</feature>
<dbReference type="GO" id="GO:0046872">
    <property type="term" value="F:metal ion binding"/>
    <property type="evidence" value="ECO:0007669"/>
    <property type="project" value="UniProtKB-KW"/>
</dbReference>
<evidence type="ECO:0000256" key="2">
    <source>
        <dbReference type="ARBA" id="ARBA00022723"/>
    </source>
</evidence>
<dbReference type="PANTHER" id="PTHR45811">
    <property type="entry name" value="COPPER TRANSPORT PROTEIN FAMILY-RELATED"/>
    <property type="match status" value="1"/>
</dbReference>
<dbReference type="EMBL" id="JAEFBK010000007">
    <property type="protein sequence ID" value="KAG7584702.1"/>
    <property type="molecule type" value="Genomic_DNA"/>
</dbReference>
<dbReference type="PROSITE" id="PS50846">
    <property type="entry name" value="HMA_2"/>
    <property type="match status" value="1"/>
</dbReference>
<keyword evidence="1" id="KW-0488">Methylation</keyword>
<reference evidence="7 8" key="1">
    <citation type="submission" date="2020-12" db="EMBL/GenBank/DDBJ databases">
        <title>Concerted genomic and epigenomic changes stabilize Arabidopsis allopolyploids.</title>
        <authorList>
            <person name="Chen Z."/>
        </authorList>
    </citation>
    <scope>NUCLEOTIDE SEQUENCE [LARGE SCALE GENOMIC DNA]</scope>
    <source>
        <strain evidence="7">Allo738</strain>
        <tissue evidence="7">Leaf</tissue>
    </source>
</reference>
<evidence type="ECO:0000259" key="6">
    <source>
        <dbReference type="PROSITE" id="PS50846"/>
    </source>
</evidence>
<dbReference type="Proteomes" id="UP000694240">
    <property type="component" value="Chromosome 7"/>
</dbReference>
<keyword evidence="8" id="KW-1185">Reference proteome</keyword>
<evidence type="ECO:0000256" key="1">
    <source>
        <dbReference type="ARBA" id="ARBA00022481"/>
    </source>
</evidence>
<comment type="caution">
    <text evidence="7">The sequence shown here is derived from an EMBL/GenBank/DDBJ whole genome shotgun (WGS) entry which is preliminary data.</text>
</comment>
<keyword evidence="2" id="KW-0479">Metal-binding</keyword>
<evidence type="ECO:0000313" key="8">
    <source>
        <dbReference type="Proteomes" id="UP000694240"/>
    </source>
</evidence>
<name>A0A8T2BGX5_9BRAS</name>
<dbReference type="PANTHER" id="PTHR45811:SF50">
    <property type="entry name" value="HEAVY METAL-ASSOCIATED ISOPRENYLATED PLANT PROTEIN 12-RELATED"/>
    <property type="match status" value="1"/>
</dbReference>
<proteinExistence type="inferred from homology"/>
<organism evidence="7 8">
    <name type="scientific">Arabidopsis thaliana x Arabidopsis arenosa</name>
    <dbReference type="NCBI Taxonomy" id="1240361"/>
    <lineage>
        <taxon>Eukaryota</taxon>
        <taxon>Viridiplantae</taxon>
        <taxon>Streptophyta</taxon>
        <taxon>Embryophyta</taxon>
        <taxon>Tracheophyta</taxon>
        <taxon>Spermatophyta</taxon>
        <taxon>Magnoliopsida</taxon>
        <taxon>eudicotyledons</taxon>
        <taxon>Gunneridae</taxon>
        <taxon>Pentapetalae</taxon>
        <taxon>rosids</taxon>
        <taxon>malvids</taxon>
        <taxon>Brassicales</taxon>
        <taxon>Brassicaceae</taxon>
        <taxon>Camelineae</taxon>
        <taxon>Arabidopsis</taxon>
    </lineage>
</organism>
<evidence type="ECO:0000256" key="5">
    <source>
        <dbReference type="ARBA" id="ARBA00024045"/>
    </source>
</evidence>
<evidence type="ECO:0000256" key="4">
    <source>
        <dbReference type="ARBA" id="ARBA00023289"/>
    </source>
</evidence>
<comment type="similarity">
    <text evidence="5">Belongs to the HIPP family.</text>
</comment>
<keyword evidence="3" id="KW-0449">Lipoprotein</keyword>
<sequence>MQKMIVWMGVYDQKSKGKILKSVADLPGIHYPCMDLKEGTLTLVGDVNPVEIVNKLRKKWRRAKLTLFVPYDALKEAKLAEAKQRREEIEREALYRYNREIREIVNDQERGCVIC</sequence>
<dbReference type="Pfam" id="PF00403">
    <property type="entry name" value="HMA"/>
    <property type="match status" value="1"/>
</dbReference>
<dbReference type="InterPro" id="IPR006121">
    <property type="entry name" value="HMA_dom"/>
</dbReference>
<keyword evidence="4" id="KW-0636">Prenylation</keyword>
<protein>
    <submittedName>
        <fullName evidence="7">Heavy metal-associated domain HMA</fullName>
    </submittedName>
</protein>
<accession>A0A8T2BGX5</accession>
<gene>
    <name evidence="7" type="ORF">ISN45_Aa02g001020</name>
</gene>
<evidence type="ECO:0000313" key="7">
    <source>
        <dbReference type="EMBL" id="KAG7584702.1"/>
    </source>
</evidence>
<evidence type="ECO:0000256" key="3">
    <source>
        <dbReference type="ARBA" id="ARBA00023288"/>
    </source>
</evidence>
<dbReference type="InterPro" id="IPR051863">
    <property type="entry name" value="HIPP"/>
</dbReference>